<evidence type="ECO:0000313" key="2">
    <source>
        <dbReference type="Ensembl" id="ENSNMLP00000002462.1"/>
    </source>
</evidence>
<accession>A0A8C6WEZ9</accession>
<organism evidence="2 3">
    <name type="scientific">Neogobius melanostomus</name>
    <name type="common">round goby</name>
    <dbReference type="NCBI Taxonomy" id="47308"/>
    <lineage>
        <taxon>Eukaryota</taxon>
        <taxon>Metazoa</taxon>
        <taxon>Chordata</taxon>
        <taxon>Craniata</taxon>
        <taxon>Vertebrata</taxon>
        <taxon>Euteleostomi</taxon>
        <taxon>Actinopterygii</taxon>
        <taxon>Neopterygii</taxon>
        <taxon>Teleostei</taxon>
        <taxon>Neoteleostei</taxon>
        <taxon>Acanthomorphata</taxon>
        <taxon>Gobiaria</taxon>
        <taxon>Gobiiformes</taxon>
        <taxon>Gobioidei</taxon>
        <taxon>Gobiidae</taxon>
        <taxon>Benthophilinae</taxon>
        <taxon>Neogobiini</taxon>
        <taxon>Neogobius</taxon>
    </lineage>
</organism>
<sequence>GRGQDVPPSSSSPSPGDKALLPSDKDKPLRHVHCKRACFASYSHRRRAESVCRLNVFCCYCCYCLVGSIAFHHRGPFISTLHNLQGHFLGSHSQKCSKIGLQVQEVDSTVL</sequence>
<proteinExistence type="predicted"/>
<protein>
    <submittedName>
        <fullName evidence="2">Uncharacterized protein</fullName>
    </submittedName>
</protein>
<name>A0A8C6WEZ9_9GOBI</name>
<keyword evidence="3" id="KW-1185">Reference proteome</keyword>
<evidence type="ECO:0000256" key="1">
    <source>
        <dbReference type="SAM" id="MobiDB-lite"/>
    </source>
</evidence>
<evidence type="ECO:0000313" key="3">
    <source>
        <dbReference type="Proteomes" id="UP000694523"/>
    </source>
</evidence>
<reference evidence="2" key="2">
    <citation type="submission" date="2025-09" db="UniProtKB">
        <authorList>
            <consortium name="Ensembl"/>
        </authorList>
    </citation>
    <scope>IDENTIFICATION</scope>
</reference>
<dbReference type="Proteomes" id="UP000694523">
    <property type="component" value="Unplaced"/>
</dbReference>
<reference evidence="2" key="1">
    <citation type="submission" date="2025-08" db="UniProtKB">
        <authorList>
            <consortium name="Ensembl"/>
        </authorList>
    </citation>
    <scope>IDENTIFICATION</scope>
</reference>
<dbReference type="AlphaFoldDB" id="A0A8C6WEZ9"/>
<feature type="region of interest" description="Disordered" evidence="1">
    <location>
        <begin position="1"/>
        <end position="25"/>
    </location>
</feature>
<dbReference type="Ensembl" id="ENSNMLT00000002828.1">
    <property type="protein sequence ID" value="ENSNMLP00000002462.1"/>
    <property type="gene ID" value="ENSNMLG00000001807.1"/>
</dbReference>